<evidence type="ECO:0000256" key="4">
    <source>
        <dbReference type="ARBA" id="ARBA00022801"/>
    </source>
</evidence>
<keyword evidence="2" id="KW-0645">Protease</keyword>
<dbReference type="GO" id="GO:0006508">
    <property type="term" value="P:proteolysis"/>
    <property type="evidence" value="ECO:0007669"/>
    <property type="project" value="UniProtKB-KW"/>
</dbReference>
<dbReference type="InterPro" id="IPR047177">
    <property type="entry name" value="Pept_M20A"/>
</dbReference>
<accession>A0AAV1IGZ5</accession>
<proteinExistence type="inferred from homology"/>
<comment type="similarity">
    <text evidence="1">Belongs to the peptidase M20A family.</text>
</comment>
<dbReference type="SUPFAM" id="SSF55031">
    <property type="entry name" value="Bacterial exopeptidase dimerisation domain"/>
    <property type="match status" value="1"/>
</dbReference>
<dbReference type="GO" id="GO:0046872">
    <property type="term" value="F:metal ion binding"/>
    <property type="evidence" value="ECO:0007669"/>
    <property type="project" value="UniProtKB-KW"/>
</dbReference>
<dbReference type="Gene3D" id="3.40.630.10">
    <property type="entry name" value="Zn peptidases"/>
    <property type="match status" value="1"/>
</dbReference>
<dbReference type="GO" id="GO:0008233">
    <property type="term" value="F:peptidase activity"/>
    <property type="evidence" value="ECO:0007669"/>
    <property type="project" value="UniProtKB-KW"/>
</dbReference>
<feature type="domain" description="Peptidase M20 dimerisation" evidence="6">
    <location>
        <begin position="244"/>
        <end position="396"/>
    </location>
</feature>
<evidence type="ECO:0000256" key="2">
    <source>
        <dbReference type="ARBA" id="ARBA00022670"/>
    </source>
</evidence>
<dbReference type="Proteomes" id="UP001314263">
    <property type="component" value="Unassembled WGS sequence"/>
</dbReference>
<dbReference type="PANTHER" id="PTHR45962">
    <property type="entry name" value="N-FATTY-ACYL-AMINO ACID SYNTHASE/HYDROLASE PM20D1"/>
    <property type="match status" value="1"/>
</dbReference>
<evidence type="ECO:0000256" key="5">
    <source>
        <dbReference type="ARBA" id="ARBA00022833"/>
    </source>
</evidence>
<dbReference type="PANTHER" id="PTHR45962:SF1">
    <property type="entry name" value="N-FATTY-ACYL-AMINO ACID SYNTHASE_HYDROLASE PM20D1"/>
    <property type="match status" value="1"/>
</dbReference>
<evidence type="ECO:0000256" key="3">
    <source>
        <dbReference type="ARBA" id="ARBA00022723"/>
    </source>
</evidence>
<protein>
    <recommendedName>
        <fullName evidence="6">Peptidase M20 dimerisation domain-containing protein</fullName>
    </recommendedName>
</protein>
<dbReference type="Pfam" id="PF07687">
    <property type="entry name" value="M20_dimer"/>
    <property type="match status" value="1"/>
</dbReference>
<dbReference type="Gene3D" id="3.30.70.360">
    <property type="match status" value="1"/>
</dbReference>
<keyword evidence="3" id="KW-0479">Metal-binding</keyword>
<dbReference type="InterPro" id="IPR002933">
    <property type="entry name" value="Peptidase_M20"/>
</dbReference>
<keyword evidence="5" id="KW-0862">Zinc</keyword>
<dbReference type="InterPro" id="IPR036264">
    <property type="entry name" value="Bact_exopeptidase_dim_dom"/>
</dbReference>
<evidence type="ECO:0000259" key="6">
    <source>
        <dbReference type="Pfam" id="PF07687"/>
    </source>
</evidence>
<evidence type="ECO:0000313" key="7">
    <source>
        <dbReference type="EMBL" id="CAK0785725.1"/>
    </source>
</evidence>
<reference evidence="7 8" key="1">
    <citation type="submission" date="2023-10" db="EMBL/GenBank/DDBJ databases">
        <authorList>
            <person name="Maclean D."/>
            <person name="Macfadyen A."/>
        </authorList>
    </citation>
    <scope>NUCLEOTIDE SEQUENCE [LARGE SCALE GENOMIC DNA]</scope>
</reference>
<keyword evidence="4" id="KW-0378">Hydrolase</keyword>
<comment type="caution">
    <text evidence="7">The sequence shown here is derived from an EMBL/GenBank/DDBJ whole genome shotgun (WGS) entry which is preliminary data.</text>
</comment>
<name>A0AAV1IGZ5_9CHLO</name>
<dbReference type="Gene3D" id="1.10.150.900">
    <property type="match status" value="1"/>
</dbReference>
<evidence type="ECO:0000256" key="1">
    <source>
        <dbReference type="ARBA" id="ARBA00006247"/>
    </source>
</evidence>
<dbReference type="AlphaFoldDB" id="A0AAV1IGZ5"/>
<evidence type="ECO:0000313" key="8">
    <source>
        <dbReference type="Proteomes" id="UP001314263"/>
    </source>
</evidence>
<gene>
    <name evidence="7" type="ORF">CVIRNUC_008936</name>
</gene>
<dbReference type="SUPFAM" id="SSF53187">
    <property type="entry name" value="Zn-dependent exopeptidases"/>
    <property type="match status" value="1"/>
</dbReference>
<dbReference type="InterPro" id="IPR011650">
    <property type="entry name" value="Peptidase_M20_dimer"/>
</dbReference>
<dbReference type="FunFam" id="3.40.630.10:FF:000027">
    <property type="entry name" value="N-fatty-acyl-amino acid synthase/hydrolase PM20D1"/>
    <property type="match status" value="1"/>
</dbReference>
<keyword evidence="8" id="KW-1185">Reference proteome</keyword>
<dbReference type="EMBL" id="CAUYUE010000013">
    <property type="protein sequence ID" value="CAK0785725.1"/>
    <property type="molecule type" value="Genomic_DNA"/>
</dbReference>
<organism evidence="7 8">
    <name type="scientific">Coccomyxa viridis</name>
    <dbReference type="NCBI Taxonomy" id="1274662"/>
    <lineage>
        <taxon>Eukaryota</taxon>
        <taxon>Viridiplantae</taxon>
        <taxon>Chlorophyta</taxon>
        <taxon>core chlorophytes</taxon>
        <taxon>Trebouxiophyceae</taxon>
        <taxon>Trebouxiophyceae incertae sedis</taxon>
        <taxon>Coccomyxaceae</taxon>
        <taxon>Coccomyxa</taxon>
    </lineage>
</organism>
<sequence length="510" mass="55318">MSSFRILLVGGGLLCAISAIYVRNLQDGSAVFPTLRHFQPRDIRIRDAEGAIRRFAEGLQFKTVSRSNGSNETEGWDAFSGLHAHLTHSYPVVFSKLRLEKVSEWSLLFKWPGRDSSLKPVLCISHQDVVPATSESAWTQHPFSGARAGGYIWGRGAQDVKITIFAMLEAVTALLDQGFQPERTLYLAFGHDEEVGGGHGARAVADVLRKRGVQLAFVLDEGGPLLVDGLQPFIRDKAVALVGTAEKGYVSMDVSFRGKGGHSSLPPVDGTQAVTQLSRFLTDMHAHLPIARIVPPTLEFLQAVGAASSNPVISFVLARCASWPLKPLLALFLARQPGEVAAGVRTTVAVTGVTTHPAAGNVLPSLATAQLNFRYLPGEVGDFAERYLQNLLPRHADVEVKVHERHEMASAVTPVTGSAFAIVHQAVQETLAKDRVVATVPFLLTGGTDSKHYQDLCGGQTLRFMPVAMNRTAGDLKRIHGMDERVAEGAFLDAIRFYIRFFQLALGGDE</sequence>
<dbReference type="Pfam" id="PF01546">
    <property type="entry name" value="Peptidase_M20"/>
    <property type="match status" value="1"/>
</dbReference>